<evidence type="ECO:0000256" key="1">
    <source>
        <dbReference type="ARBA" id="ARBA00004167"/>
    </source>
</evidence>
<feature type="transmembrane region" description="Helical" evidence="7">
    <location>
        <begin position="148"/>
        <end position="166"/>
    </location>
</feature>
<feature type="chain" id="PRO_5046582871" description="ER membrane protein complex subunit 7 beta-sandwich domain-containing protein" evidence="8">
    <location>
        <begin position="18"/>
        <end position="239"/>
    </location>
</feature>
<dbReference type="InterPro" id="IPR019008">
    <property type="entry name" value="Beta_sandwich_EMC7"/>
</dbReference>
<keyword evidence="3 8" id="KW-0732">Signal</keyword>
<evidence type="ECO:0000256" key="7">
    <source>
        <dbReference type="SAM" id="Phobius"/>
    </source>
</evidence>
<dbReference type="EMBL" id="JAVFKD010000001">
    <property type="protein sequence ID" value="KAK5997837.1"/>
    <property type="molecule type" value="Genomic_DNA"/>
</dbReference>
<evidence type="ECO:0000313" key="10">
    <source>
        <dbReference type="EMBL" id="KAK5997837.1"/>
    </source>
</evidence>
<evidence type="ECO:0000256" key="6">
    <source>
        <dbReference type="SAM" id="MobiDB-lite"/>
    </source>
</evidence>
<comment type="caution">
    <text evidence="10">The sequence shown here is derived from an EMBL/GenBank/DDBJ whole genome shotgun (WGS) entry which is preliminary data.</text>
</comment>
<accession>A0ABR0T0F6</accession>
<evidence type="ECO:0000256" key="2">
    <source>
        <dbReference type="ARBA" id="ARBA00022692"/>
    </source>
</evidence>
<comment type="subcellular location">
    <subcellularLocation>
        <location evidence="1">Membrane</location>
        <topology evidence="1">Single-pass membrane protein</topology>
    </subcellularLocation>
</comment>
<dbReference type="PANTHER" id="PTHR13605">
    <property type="entry name" value="ER MEMBRANE PROTEIN COMPLEX SUBUNIT 7"/>
    <property type="match status" value="1"/>
</dbReference>
<evidence type="ECO:0000313" key="11">
    <source>
        <dbReference type="Proteomes" id="UP001338125"/>
    </source>
</evidence>
<proteinExistence type="predicted"/>
<keyword evidence="5 7" id="KW-0472">Membrane</keyword>
<gene>
    <name evidence="10" type="ORF">PT974_00200</name>
</gene>
<evidence type="ECO:0000256" key="5">
    <source>
        <dbReference type="ARBA" id="ARBA00023136"/>
    </source>
</evidence>
<dbReference type="Pfam" id="PF09430">
    <property type="entry name" value="EMC7_beta-sandw"/>
    <property type="match status" value="1"/>
</dbReference>
<reference evidence="10 11" key="1">
    <citation type="submission" date="2024-01" db="EMBL/GenBank/DDBJ databases">
        <title>Complete genome of Cladobotryum mycophilum ATHUM6906.</title>
        <authorList>
            <person name="Christinaki A.C."/>
            <person name="Myridakis A.I."/>
            <person name="Kouvelis V.N."/>
        </authorList>
    </citation>
    <scope>NUCLEOTIDE SEQUENCE [LARGE SCALE GENOMIC DNA]</scope>
    <source>
        <strain evidence="10 11">ATHUM6906</strain>
    </source>
</reference>
<evidence type="ECO:0000259" key="9">
    <source>
        <dbReference type="Pfam" id="PF09430"/>
    </source>
</evidence>
<name>A0ABR0T0F6_9HYPO</name>
<evidence type="ECO:0000256" key="4">
    <source>
        <dbReference type="ARBA" id="ARBA00022989"/>
    </source>
</evidence>
<dbReference type="InterPro" id="IPR039163">
    <property type="entry name" value="EMC7"/>
</dbReference>
<keyword evidence="4 7" id="KW-1133">Transmembrane helix</keyword>
<feature type="compositionally biased region" description="Gly residues" evidence="6">
    <location>
        <begin position="214"/>
        <end position="230"/>
    </location>
</feature>
<dbReference type="PANTHER" id="PTHR13605:SF4">
    <property type="entry name" value="ER MEMBRANE PROTEIN COMPLEX SUBUNIT 7"/>
    <property type="match status" value="1"/>
</dbReference>
<keyword evidence="11" id="KW-1185">Reference proteome</keyword>
<sequence>MHLSIPPLLALASLALSTSITLYLPPKPNPFALPPATHATLSSLHKHLSAPLSAANTFVFHNVTPDSYLVDVHCPTDGFHPLRIDVAADGGVAAWETYRGNEWGNKGEALVVRDASGGKGVEVRALGGKVFFLERPSFSILSILKSPMILMGLGTMGIVFGLPYLMDNMDPDMRAEFEEHQRSSPMNSIMGGGGGPQNFDMAAYLAGSNKKEGGGGGGSGNGGGNGGGAPGSKQQGVRR</sequence>
<evidence type="ECO:0000256" key="8">
    <source>
        <dbReference type="SAM" id="SignalP"/>
    </source>
</evidence>
<evidence type="ECO:0000256" key="3">
    <source>
        <dbReference type="ARBA" id="ARBA00022729"/>
    </source>
</evidence>
<feature type="domain" description="ER membrane protein complex subunit 7 beta-sandwich" evidence="9">
    <location>
        <begin position="30"/>
        <end position="151"/>
    </location>
</feature>
<protein>
    <recommendedName>
        <fullName evidence="9">ER membrane protein complex subunit 7 beta-sandwich domain-containing protein</fullName>
    </recommendedName>
</protein>
<keyword evidence="2 7" id="KW-0812">Transmembrane</keyword>
<dbReference type="Proteomes" id="UP001338125">
    <property type="component" value="Unassembled WGS sequence"/>
</dbReference>
<feature type="signal peptide" evidence="8">
    <location>
        <begin position="1"/>
        <end position="17"/>
    </location>
</feature>
<organism evidence="10 11">
    <name type="scientific">Cladobotryum mycophilum</name>
    <dbReference type="NCBI Taxonomy" id="491253"/>
    <lineage>
        <taxon>Eukaryota</taxon>
        <taxon>Fungi</taxon>
        <taxon>Dikarya</taxon>
        <taxon>Ascomycota</taxon>
        <taxon>Pezizomycotina</taxon>
        <taxon>Sordariomycetes</taxon>
        <taxon>Hypocreomycetidae</taxon>
        <taxon>Hypocreales</taxon>
        <taxon>Hypocreaceae</taxon>
        <taxon>Cladobotryum</taxon>
    </lineage>
</organism>
<feature type="region of interest" description="Disordered" evidence="6">
    <location>
        <begin position="201"/>
        <end position="239"/>
    </location>
</feature>